<dbReference type="EMBL" id="JACHXX010000001">
    <property type="protein sequence ID" value="MBB3160262.1"/>
    <property type="molecule type" value="Genomic_DNA"/>
</dbReference>
<comment type="caution">
    <text evidence="2">The sequence shown here is derived from an EMBL/GenBank/DDBJ whole genome shotgun (WGS) entry which is preliminary data.</text>
</comment>
<dbReference type="InterPro" id="IPR016181">
    <property type="entry name" value="Acyl_CoA_acyltransferase"/>
</dbReference>
<sequence>MADEVGLPAQREIIDLHRGEPRKSAQQCCRRAGERHQDECNVGCEPDLQYLQPFDGARCRETDTQRLTDRELCAPVWLCGRCPIAIPQSLKEKHMDAAAASDTLGIRIEPIAAVHIDSFHRTLDVVAREKKYLSMLEATPLPQTREFVMGMIAKGNPQFVATAEGEVVGWCDISRHFFPSRAHRGRLGMGILPTYRGKGLGRRLIETTLRAAQKSGFARIELDVYEDNARAIALYEKTGFAREGIVRRAACIDGRFIDAISMALLFDERGFS</sequence>
<reference evidence="2 3" key="1">
    <citation type="submission" date="2020-08" db="EMBL/GenBank/DDBJ databases">
        <title>Genomic Encyclopedia of Type Strains, Phase III (KMG-III): the genomes of soil and plant-associated and newly described type strains.</title>
        <authorList>
            <person name="Whitman W."/>
        </authorList>
    </citation>
    <scope>NUCLEOTIDE SEQUENCE [LARGE SCALE GENOMIC DNA]</scope>
    <source>
        <strain evidence="2 3">CECT 8280</strain>
    </source>
</reference>
<dbReference type="InterPro" id="IPR000182">
    <property type="entry name" value="GNAT_dom"/>
</dbReference>
<evidence type="ECO:0000313" key="3">
    <source>
        <dbReference type="Proteomes" id="UP000542811"/>
    </source>
</evidence>
<protein>
    <submittedName>
        <fullName evidence="2">RimJ/RimL family protein N-acetyltransferase</fullName>
    </submittedName>
</protein>
<dbReference type="PROSITE" id="PS51186">
    <property type="entry name" value="GNAT"/>
    <property type="match status" value="1"/>
</dbReference>
<dbReference type="PANTHER" id="PTHR43617">
    <property type="entry name" value="L-AMINO ACID N-ACETYLTRANSFERASE"/>
    <property type="match status" value="1"/>
</dbReference>
<accession>A0ABR6G4H2</accession>
<keyword evidence="3" id="KW-1185">Reference proteome</keyword>
<proteinExistence type="predicted"/>
<dbReference type="InterPro" id="IPR050276">
    <property type="entry name" value="MshD_Acetyltransferase"/>
</dbReference>
<dbReference type="Proteomes" id="UP000542811">
    <property type="component" value="Unassembled WGS sequence"/>
</dbReference>
<dbReference type="Pfam" id="PF00583">
    <property type="entry name" value="Acetyltransf_1"/>
    <property type="match status" value="1"/>
</dbReference>
<evidence type="ECO:0000259" key="1">
    <source>
        <dbReference type="PROSITE" id="PS51186"/>
    </source>
</evidence>
<evidence type="ECO:0000313" key="2">
    <source>
        <dbReference type="EMBL" id="MBB3160262.1"/>
    </source>
</evidence>
<gene>
    <name evidence="2" type="ORF">FHS25_000694</name>
</gene>
<dbReference type="PANTHER" id="PTHR43617:SF22">
    <property type="entry name" value="L-AMINO ACID N-ACETYLTRANSFERASE AAAT"/>
    <property type="match status" value="1"/>
</dbReference>
<dbReference type="CDD" id="cd04301">
    <property type="entry name" value="NAT_SF"/>
    <property type="match status" value="1"/>
</dbReference>
<feature type="domain" description="N-acetyltransferase" evidence="1">
    <location>
        <begin position="106"/>
        <end position="267"/>
    </location>
</feature>
<organism evidence="2 3">
    <name type="scientific">Rhizobium laguerreae</name>
    <dbReference type="NCBI Taxonomy" id="1076926"/>
    <lineage>
        <taxon>Bacteria</taxon>
        <taxon>Pseudomonadati</taxon>
        <taxon>Pseudomonadota</taxon>
        <taxon>Alphaproteobacteria</taxon>
        <taxon>Hyphomicrobiales</taxon>
        <taxon>Rhizobiaceae</taxon>
        <taxon>Rhizobium/Agrobacterium group</taxon>
        <taxon>Rhizobium</taxon>
    </lineage>
</organism>
<name>A0ABR6G4H2_9HYPH</name>
<dbReference type="SUPFAM" id="SSF55729">
    <property type="entry name" value="Acyl-CoA N-acyltransferases (Nat)"/>
    <property type="match status" value="1"/>
</dbReference>
<dbReference type="Gene3D" id="3.40.630.30">
    <property type="match status" value="1"/>
</dbReference>